<evidence type="ECO:0000256" key="5">
    <source>
        <dbReference type="ARBA" id="ARBA00022823"/>
    </source>
</evidence>
<dbReference type="EC" id="2.3.1.-" evidence="10"/>
<dbReference type="PROSITE" id="PS51826">
    <property type="entry name" value="PSBD"/>
    <property type="match status" value="1"/>
</dbReference>
<dbReference type="GO" id="GO:0016407">
    <property type="term" value="F:acetyltransferase activity"/>
    <property type="evidence" value="ECO:0007669"/>
    <property type="project" value="TreeGrafter"/>
</dbReference>
<dbReference type="Gene3D" id="2.40.50.100">
    <property type="match status" value="1"/>
</dbReference>
<dbReference type="InterPro" id="IPR000089">
    <property type="entry name" value="Biotin_lipoyl"/>
</dbReference>
<evidence type="ECO:0000259" key="11">
    <source>
        <dbReference type="PROSITE" id="PS50968"/>
    </source>
</evidence>
<evidence type="ECO:0000256" key="1">
    <source>
        <dbReference type="ARBA" id="ARBA00001938"/>
    </source>
</evidence>
<comment type="catalytic activity">
    <reaction evidence="9">
        <text>N(6)-[(R)-dihydrolipoyl]-L-lysyl-[protein] + 2-methylpropanoyl-CoA = N(6)-[(R)-S(8)-2-methylpropanoyldihydrolipoyl]-L-lysyl-[protein] + CoA</text>
        <dbReference type="Rhea" id="RHEA:18865"/>
        <dbReference type="Rhea" id="RHEA-COMP:10475"/>
        <dbReference type="Rhea" id="RHEA-COMP:10497"/>
        <dbReference type="ChEBI" id="CHEBI:57287"/>
        <dbReference type="ChEBI" id="CHEBI:57338"/>
        <dbReference type="ChEBI" id="CHEBI:83100"/>
        <dbReference type="ChEBI" id="CHEBI:83142"/>
        <dbReference type="EC" id="2.3.1.168"/>
    </reaction>
    <physiologicalReaction direction="left-to-right" evidence="9">
        <dbReference type="Rhea" id="RHEA:18866"/>
    </physiologicalReaction>
</comment>
<evidence type="ECO:0000256" key="4">
    <source>
        <dbReference type="ARBA" id="ARBA00022679"/>
    </source>
</evidence>
<dbReference type="FunFam" id="2.40.50.100:FF:000013">
    <property type="entry name" value="Dihydrolipoamide acetyltransferase component of pyruvate dehydrogenase complex"/>
    <property type="match status" value="1"/>
</dbReference>
<dbReference type="PROSITE" id="PS50968">
    <property type="entry name" value="BIOTINYL_LIPOYL"/>
    <property type="match status" value="1"/>
</dbReference>
<keyword evidence="7" id="KW-0496">Mitochondrion</keyword>
<dbReference type="Gene3D" id="4.10.320.10">
    <property type="entry name" value="E3-binding domain"/>
    <property type="match status" value="1"/>
</dbReference>
<evidence type="ECO:0000256" key="2">
    <source>
        <dbReference type="ARBA" id="ARBA00004305"/>
    </source>
</evidence>
<keyword evidence="8 10" id="KW-0012">Acyltransferase</keyword>
<keyword evidence="4 10" id="KW-0808">Transferase</keyword>
<evidence type="ECO:0000259" key="12">
    <source>
        <dbReference type="PROSITE" id="PS51826"/>
    </source>
</evidence>
<dbReference type="PANTHER" id="PTHR43178:SF5">
    <property type="entry name" value="LIPOAMIDE ACYLTRANSFERASE COMPONENT OF BRANCHED-CHAIN ALPHA-KETO ACID DEHYDROGENASE COMPLEX, MITOCHONDRIAL"/>
    <property type="match status" value="1"/>
</dbReference>
<evidence type="ECO:0000313" key="14">
    <source>
        <dbReference type="Proteomes" id="UP001367676"/>
    </source>
</evidence>
<dbReference type="Pfam" id="PF00364">
    <property type="entry name" value="Biotin_lipoyl"/>
    <property type="match status" value="1"/>
</dbReference>
<proteinExistence type="inferred from homology"/>
<dbReference type="Pfam" id="PF00198">
    <property type="entry name" value="2-oxoacid_dh"/>
    <property type="match status" value="1"/>
</dbReference>
<comment type="subcellular location">
    <subcellularLocation>
        <location evidence="2">Mitochondrion matrix</location>
    </subcellularLocation>
</comment>
<evidence type="ECO:0000256" key="8">
    <source>
        <dbReference type="ARBA" id="ARBA00023315"/>
    </source>
</evidence>
<dbReference type="InterPro" id="IPR023213">
    <property type="entry name" value="CAT-like_dom_sf"/>
</dbReference>
<evidence type="ECO:0000256" key="9">
    <source>
        <dbReference type="ARBA" id="ARBA00051775"/>
    </source>
</evidence>
<dbReference type="Proteomes" id="UP001367676">
    <property type="component" value="Unassembled WGS sequence"/>
</dbReference>
<dbReference type="SUPFAM" id="SSF47005">
    <property type="entry name" value="Peripheral subunit-binding domain of 2-oxo acid dehydrogenase complex"/>
    <property type="match status" value="1"/>
</dbReference>
<dbReference type="GO" id="GO:0031405">
    <property type="term" value="F:lipoic acid binding"/>
    <property type="evidence" value="ECO:0007669"/>
    <property type="project" value="TreeGrafter"/>
</dbReference>
<dbReference type="InterPro" id="IPR004167">
    <property type="entry name" value="PSBD"/>
</dbReference>
<keyword evidence="6" id="KW-0809">Transit peptide</keyword>
<comment type="similarity">
    <text evidence="3 10">Belongs to the 2-oxoacid dehydrogenase family.</text>
</comment>
<reference evidence="13 14" key="1">
    <citation type="submission" date="2024-03" db="EMBL/GenBank/DDBJ databases">
        <title>Adaptation during the transition from Ophiocordyceps entomopathogen to insect associate is accompanied by gene loss and intensified selection.</title>
        <authorList>
            <person name="Ward C.M."/>
            <person name="Onetto C.A."/>
            <person name="Borneman A.R."/>
        </authorList>
    </citation>
    <scope>NUCLEOTIDE SEQUENCE [LARGE SCALE GENOMIC DNA]</scope>
    <source>
        <strain evidence="13">AWRI1</strain>
        <tissue evidence="13">Single Adult Female</tissue>
    </source>
</reference>
<evidence type="ECO:0000256" key="10">
    <source>
        <dbReference type="RuleBase" id="RU003423"/>
    </source>
</evidence>
<feature type="domain" description="Peripheral subunit-binding (PSBD)" evidence="12">
    <location>
        <begin position="185"/>
        <end position="222"/>
    </location>
</feature>
<protein>
    <recommendedName>
        <fullName evidence="10">Dihydrolipoamide acetyltransferase component of pyruvate dehydrogenase complex</fullName>
        <ecNumber evidence="10">2.3.1.-</ecNumber>
    </recommendedName>
</protein>
<keyword evidence="5 10" id="KW-0450">Lipoyl</keyword>
<dbReference type="InterPro" id="IPR036625">
    <property type="entry name" value="E3-bd_dom_sf"/>
</dbReference>
<dbReference type="InterPro" id="IPR011053">
    <property type="entry name" value="Single_hybrid_motif"/>
</dbReference>
<name>A0AAN9TE94_9HEMI</name>
<dbReference type="SUPFAM" id="SSF52777">
    <property type="entry name" value="CoA-dependent acyltransferases"/>
    <property type="match status" value="1"/>
</dbReference>
<dbReference type="GO" id="GO:0005829">
    <property type="term" value="C:cytosol"/>
    <property type="evidence" value="ECO:0007669"/>
    <property type="project" value="UniProtKB-ARBA"/>
</dbReference>
<dbReference type="GO" id="GO:0043754">
    <property type="term" value="F:dihydrolipoamide branched chain acyltransferase activity"/>
    <property type="evidence" value="ECO:0007669"/>
    <property type="project" value="UniProtKB-EC"/>
</dbReference>
<dbReference type="GO" id="GO:0005759">
    <property type="term" value="C:mitochondrial matrix"/>
    <property type="evidence" value="ECO:0007669"/>
    <property type="project" value="UniProtKB-SubCell"/>
</dbReference>
<evidence type="ECO:0000313" key="13">
    <source>
        <dbReference type="EMBL" id="KAK7580449.1"/>
    </source>
</evidence>
<dbReference type="InterPro" id="IPR050743">
    <property type="entry name" value="2-oxoacid_DH_E2_comp"/>
</dbReference>
<dbReference type="FunFam" id="4.10.320.10:FF:000002">
    <property type="entry name" value="Dihydrolipoamide acetyltransferase component of pyruvate dehydrogenase complex"/>
    <property type="match status" value="1"/>
</dbReference>
<dbReference type="Pfam" id="PF02817">
    <property type="entry name" value="E3_binding"/>
    <property type="match status" value="1"/>
</dbReference>
<dbReference type="EMBL" id="JBBCAQ010000034">
    <property type="protein sequence ID" value="KAK7580449.1"/>
    <property type="molecule type" value="Genomic_DNA"/>
</dbReference>
<comment type="caution">
    <text evidence="13">The sequence shown here is derived from an EMBL/GenBank/DDBJ whole genome shotgun (WGS) entry which is preliminary data.</text>
</comment>
<dbReference type="AlphaFoldDB" id="A0AAN9TE94"/>
<dbReference type="CDD" id="cd06849">
    <property type="entry name" value="lipoyl_domain"/>
    <property type="match status" value="1"/>
</dbReference>
<accession>A0AAN9TE94</accession>
<organism evidence="13 14">
    <name type="scientific">Parthenolecanium corni</name>
    <dbReference type="NCBI Taxonomy" id="536013"/>
    <lineage>
        <taxon>Eukaryota</taxon>
        <taxon>Metazoa</taxon>
        <taxon>Ecdysozoa</taxon>
        <taxon>Arthropoda</taxon>
        <taxon>Hexapoda</taxon>
        <taxon>Insecta</taxon>
        <taxon>Pterygota</taxon>
        <taxon>Neoptera</taxon>
        <taxon>Paraneoptera</taxon>
        <taxon>Hemiptera</taxon>
        <taxon>Sternorrhyncha</taxon>
        <taxon>Coccoidea</taxon>
        <taxon>Coccidae</taxon>
        <taxon>Parthenolecanium</taxon>
    </lineage>
</organism>
<evidence type="ECO:0000256" key="6">
    <source>
        <dbReference type="ARBA" id="ARBA00022946"/>
    </source>
</evidence>
<dbReference type="InterPro" id="IPR001078">
    <property type="entry name" value="2-oxoacid_DH_actylTfrase"/>
</dbReference>
<dbReference type="PANTHER" id="PTHR43178">
    <property type="entry name" value="DIHYDROLIPOAMIDE ACETYLTRANSFERASE COMPONENT OF PYRUVATE DEHYDROGENASE COMPLEX"/>
    <property type="match status" value="1"/>
</dbReference>
<comment type="cofactor">
    <cofactor evidence="1 10">
        <name>(R)-lipoate</name>
        <dbReference type="ChEBI" id="CHEBI:83088"/>
    </cofactor>
</comment>
<sequence>MTPSKMIPKTVFSTFGLAYCKRFKHPTISPVSLDYRKSFQVWAPLCYPVVEFKLTDIGEGIKEVTVKQCHIKQHQKVSQFEDICDVESDKATVTITSRFDGFVKKVHFQEGDVIAVGSTLLDIEVDDQPQNADVANVVPESVGKIEANDDKHTELSAIKRQQSTVEDEGVVTEESGASGACEKALATPAVRRIAKEHGIDINDVLGTGKQGRVTKEDVLVYLNQPRLDAGQPQPCELQKAANTSRPITAYRKVMFKTMTESNKIPTLTLSDEMDITHLEALRKTLKSDLQADKVKLTLLAFVVKAISLSLQRFPILNATLEGETINYASYHNIGIAVDTAAGLVVPIIKNVQQLSIRQIAAEAQRLQSLAADGRLSLADTNGGTFTVSNIGSIAGTVVKPLILPPQVAIVGIGRLRHLPRFDHNDEVKKCSVINASWAADHRVVDGATVARFSNAVKRYLENPGLLAIDA</sequence>
<keyword evidence="14" id="KW-1185">Reference proteome</keyword>
<dbReference type="SUPFAM" id="SSF51230">
    <property type="entry name" value="Single hybrid motif"/>
    <property type="match status" value="1"/>
</dbReference>
<feature type="domain" description="Lipoyl-binding" evidence="11">
    <location>
        <begin position="49"/>
        <end position="124"/>
    </location>
</feature>
<dbReference type="Gene3D" id="3.30.559.10">
    <property type="entry name" value="Chloramphenicol acetyltransferase-like domain"/>
    <property type="match status" value="1"/>
</dbReference>
<evidence type="ECO:0000256" key="7">
    <source>
        <dbReference type="ARBA" id="ARBA00023128"/>
    </source>
</evidence>
<gene>
    <name evidence="13" type="ORF">V9T40_001078</name>
</gene>
<evidence type="ECO:0000256" key="3">
    <source>
        <dbReference type="ARBA" id="ARBA00007317"/>
    </source>
</evidence>
<dbReference type="FunFam" id="3.30.559.10:FF:000007">
    <property type="entry name" value="Dihydrolipoamide acetyltransferase component of pyruvate dehydrogenase complex"/>
    <property type="match status" value="1"/>
</dbReference>